<dbReference type="InterPro" id="IPR029063">
    <property type="entry name" value="SAM-dependent_MTases_sf"/>
</dbReference>
<dbReference type="Pfam" id="PF13649">
    <property type="entry name" value="Methyltransf_25"/>
    <property type="match status" value="1"/>
</dbReference>
<dbReference type="InterPro" id="IPR041698">
    <property type="entry name" value="Methyltransf_25"/>
</dbReference>
<organism evidence="2 3">
    <name type="scientific">Neofusicoccum ribis</name>
    <dbReference type="NCBI Taxonomy" id="45134"/>
    <lineage>
        <taxon>Eukaryota</taxon>
        <taxon>Fungi</taxon>
        <taxon>Dikarya</taxon>
        <taxon>Ascomycota</taxon>
        <taxon>Pezizomycotina</taxon>
        <taxon>Dothideomycetes</taxon>
        <taxon>Dothideomycetes incertae sedis</taxon>
        <taxon>Botryosphaeriales</taxon>
        <taxon>Botryosphaeriaceae</taxon>
        <taxon>Neofusicoccum</taxon>
    </lineage>
</organism>
<keyword evidence="3" id="KW-1185">Reference proteome</keyword>
<dbReference type="SUPFAM" id="SSF53335">
    <property type="entry name" value="S-adenosyl-L-methionine-dependent methyltransferases"/>
    <property type="match status" value="1"/>
</dbReference>
<gene>
    <name evidence="2" type="ORF">SLS56_008338</name>
</gene>
<accession>A0ABR3SKF6</accession>
<protein>
    <recommendedName>
        <fullName evidence="1">Methyltransferase domain-containing protein</fullName>
    </recommendedName>
</protein>
<feature type="domain" description="Methyltransferase" evidence="1">
    <location>
        <begin position="63"/>
        <end position="154"/>
    </location>
</feature>
<reference evidence="2 3" key="1">
    <citation type="submission" date="2024-02" db="EMBL/GenBank/DDBJ databases">
        <title>De novo assembly and annotation of 12 fungi associated with fruit tree decline syndrome in Ontario, Canada.</title>
        <authorList>
            <person name="Sulman M."/>
            <person name="Ellouze W."/>
            <person name="Ilyukhin E."/>
        </authorList>
    </citation>
    <scope>NUCLEOTIDE SEQUENCE [LARGE SCALE GENOMIC DNA]</scope>
    <source>
        <strain evidence="2 3">M1-105</strain>
    </source>
</reference>
<evidence type="ECO:0000259" key="1">
    <source>
        <dbReference type="Pfam" id="PF13649"/>
    </source>
</evidence>
<name>A0ABR3SKF6_9PEZI</name>
<dbReference type="EMBL" id="JAJVDC020000121">
    <property type="protein sequence ID" value="KAL1623338.1"/>
    <property type="molecule type" value="Genomic_DNA"/>
</dbReference>
<comment type="caution">
    <text evidence="2">The sequence shown here is derived from an EMBL/GenBank/DDBJ whole genome shotgun (WGS) entry which is preliminary data.</text>
</comment>
<evidence type="ECO:0000313" key="3">
    <source>
        <dbReference type="Proteomes" id="UP001521116"/>
    </source>
</evidence>
<dbReference type="Gene3D" id="3.40.50.150">
    <property type="entry name" value="Vaccinia Virus protein VP39"/>
    <property type="match status" value="1"/>
</dbReference>
<dbReference type="Proteomes" id="UP001521116">
    <property type="component" value="Unassembled WGS sequence"/>
</dbReference>
<proteinExistence type="predicted"/>
<evidence type="ECO:0000313" key="2">
    <source>
        <dbReference type="EMBL" id="KAL1623338.1"/>
    </source>
</evidence>
<dbReference type="CDD" id="cd02440">
    <property type="entry name" value="AdoMet_MTases"/>
    <property type="match status" value="1"/>
</dbReference>
<sequence>MTLTNTSAGAALYFSWILRFVYDRLVLGLYCKYAWGCPTFTKLTGFYNGNVEASVSRNSSHHILDVGVGTGFFLEHAPLDQTEDVVLVDLNTNCLDTAAARTRKAHPHTHCATFHADFLADQPLSNDDLGGQFDAISVMLLLHCLPGPPARKAAALVRLRSLLDEDRGVLFGTTVLGKGVKHNMLGRLIMAWHNSIGVFDNYDDEAQSFTRPLQKAFKSVKWSVVGTMLLFEAREPIL</sequence>